<feature type="non-terminal residue" evidence="2">
    <location>
        <position position="250"/>
    </location>
</feature>
<keyword evidence="3" id="KW-1185">Reference proteome</keyword>
<sequence length="250" mass="27447">MLWNLDHARSWERHARAILRIRTGCCFGFDGRGTQRTSENQLDPAWAELTIPTIFSSRIKRILPFQIHNVYMTNLKQTPAPSSATAMTPNPDASTMPTPQPQNAAALAAQQPRPWEWLEDFVSDNSVSENDVPISLAMFGARKIKRADATYVKWFKFGFGGAHDEEETASVRSIAPGVDDGESNARVKRIRVDPADIAMSIESSRSGSRVGSREGSVLGSRATPIVLEEEDGGITGTSEVKMAEVKMAVD</sequence>
<dbReference type="Proteomes" id="UP000274822">
    <property type="component" value="Unassembled WGS sequence"/>
</dbReference>
<dbReference type="AlphaFoldDB" id="A0A433P8Y9"/>
<reference evidence="2 3" key="1">
    <citation type="journal article" date="2018" name="New Phytol.">
        <title>Phylogenomics of Endogonaceae and evolution of mycorrhizas within Mucoromycota.</title>
        <authorList>
            <person name="Chang Y."/>
            <person name="Desiro A."/>
            <person name="Na H."/>
            <person name="Sandor L."/>
            <person name="Lipzen A."/>
            <person name="Clum A."/>
            <person name="Barry K."/>
            <person name="Grigoriev I.V."/>
            <person name="Martin F.M."/>
            <person name="Stajich J.E."/>
            <person name="Smith M.E."/>
            <person name="Bonito G."/>
            <person name="Spatafora J.W."/>
        </authorList>
    </citation>
    <scope>NUCLEOTIDE SEQUENCE [LARGE SCALE GENOMIC DNA]</scope>
    <source>
        <strain evidence="2 3">AD002</strain>
    </source>
</reference>
<proteinExistence type="predicted"/>
<protein>
    <submittedName>
        <fullName evidence="2">Uncharacterized protein</fullName>
    </submittedName>
</protein>
<feature type="compositionally biased region" description="Polar residues" evidence="1">
    <location>
        <begin position="79"/>
        <end position="96"/>
    </location>
</feature>
<dbReference type="EMBL" id="RBNJ01028381">
    <property type="protein sequence ID" value="RUS13955.1"/>
    <property type="molecule type" value="Genomic_DNA"/>
</dbReference>
<name>A0A433P8Y9_9FUNG</name>
<evidence type="ECO:0000313" key="3">
    <source>
        <dbReference type="Proteomes" id="UP000274822"/>
    </source>
</evidence>
<gene>
    <name evidence="2" type="ORF">BC938DRAFT_477595</name>
</gene>
<accession>A0A433P8Y9</accession>
<feature type="region of interest" description="Disordered" evidence="1">
    <location>
        <begin position="79"/>
        <end position="100"/>
    </location>
</feature>
<feature type="region of interest" description="Disordered" evidence="1">
    <location>
        <begin position="202"/>
        <end position="224"/>
    </location>
</feature>
<organism evidence="2 3">
    <name type="scientific">Jimgerdemannia flammicorona</name>
    <dbReference type="NCBI Taxonomy" id="994334"/>
    <lineage>
        <taxon>Eukaryota</taxon>
        <taxon>Fungi</taxon>
        <taxon>Fungi incertae sedis</taxon>
        <taxon>Mucoromycota</taxon>
        <taxon>Mucoromycotina</taxon>
        <taxon>Endogonomycetes</taxon>
        <taxon>Endogonales</taxon>
        <taxon>Endogonaceae</taxon>
        <taxon>Jimgerdemannia</taxon>
    </lineage>
</organism>
<comment type="caution">
    <text evidence="2">The sequence shown here is derived from an EMBL/GenBank/DDBJ whole genome shotgun (WGS) entry which is preliminary data.</text>
</comment>
<evidence type="ECO:0000313" key="2">
    <source>
        <dbReference type="EMBL" id="RUS13955.1"/>
    </source>
</evidence>
<feature type="compositionally biased region" description="Low complexity" evidence="1">
    <location>
        <begin position="202"/>
        <end position="221"/>
    </location>
</feature>
<evidence type="ECO:0000256" key="1">
    <source>
        <dbReference type="SAM" id="MobiDB-lite"/>
    </source>
</evidence>